<dbReference type="AlphaFoldDB" id="A0A8J3VME4"/>
<feature type="transmembrane region" description="Helical" evidence="2">
    <location>
        <begin position="144"/>
        <end position="163"/>
    </location>
</feature>
<feature type="transmembrane region" description="Helical" evidence="2">
    <location>
        <begin position="75"/>
        <end position="93"/>
    </location>
</feature>
<gene>
    <name evidence="3" type="ORF">Raf01_00620</name>
</gene>
<sequence>MGMLGTAFAAGGNGLGQLDVGAIFGVLFFGYLLYRQVQARPVPREPRLQQQGLFLIVGLMLAVPLLSGHGKLSGAALGILLASFVVGATLAVARAHTVKLWWDGQRLMRKGGALSISLWLVSVALHIGAGVLNHVVGGPAGAESATAMLYLAVASTVQQVALVQRGKRRRIRARAARQEREAQAARAAQAAPEGLGPSTVDG</sequence>
<evidence type="ECO:0000256" key="1">
    <source>
        <dbReference type="SAM" id="MobiDB-lite"/>
    </source>
</evidence>
<evidence type="ECO:0008006" key="5">
    <source>
        <dbReference type="Google" id="ProtNLM"/>
    </source>
</evidence>
<feature type="region of interest" description="Disordered" evidence="1">
    <location>
        <begin position="179"/>
        <end position="202"/>
    </location>
</feature>
<dbReference type="Proteomes" id="UP000642748">
    <property type="component" value="Unassembled WGS sequence"/>
</dbReference>
<organism evidence="3 4">
    <name type="scientific">Rugosimonospora africana</name>
    <dbReference type="NCBI Taxonomy" id="556532"/>
    <lineage>
        <taxon>Bacteria</taxon>
        <taxon>Bacillati</taxon>
        <taxon>Actinomycetota</taxon>
        <taxon>Actinomycetes</taxon>
        <taxon>Micromonosporales</taxon>
        <taxon>Micromonosporaceae</taxon>
        <taxon>Rugosimonospora</taxon>
    </lineage>
</organism>
<evidence type="ECO:0000313" key="3">
    <source>
        <dbReference type="EMBL" id="GIH11890.1"/>
    </source>
</evidence>
<reference evidence="3" key="1">
    <citation type="submission" date="2021-01" db="EMBL/GenBank/DDBJ databases">
        <title>Whole genome shotgun sequence of Rugosimonospora africana NBRC 104875.</title>
        <authorList>
            <person name="Komaki H."/>
            <person name="Tamura T."/>
        </authorList>
    </citation>
    <scope>NUCLEOTIDE SEQUENCE</scope>
    <source>
        <strain evidence="3">NBRC 104875</strain>
    </source>
</reference>
<accession>A0A8J3VME4</accession>
<keyword evidence="2" id="KW-0812">Transmembrane</keyword>
<protein>
    <recommendedName>
        <fullName evidence="5">DUF1453 domain-containing protein</fullName>
    </recommendedName>
</protein>
<keyword evidence="2" id="KW-0472">Membrane</keyword>
<name>A0A8J3VME4_9ACTN</name>
<comment type="caution">
    <text evidence="3">The sequence shown here is derived from an EMBL/GenBank/DDBJ whole genome shotgun (WGS) entry which is preliminary data.</text>
</comment>
<evidence type="ECO:0000313" key="4">
    <source>
        <dbReference type="Proteomes" id="UP000642748"/>
    </source>
</evidence>
<keyword evidence="2" id="KW-1133">Transmembrane helix</keyword>
<dbReference type="EMBL" id="BONZ01000001">
    <property type="protein sequence ID" value="GIH11890.1"/>
    <property type="molecule type" value="Genomic_DNA"/>
</dbReference>
<proteinExistence type="predicted"/>
<feature type="transmembrane region" description="Helical" evidence="2">
    <location>
        <begin position="113"/>
        <end position="132"/>
    </location>
</feature>
<feature type="transmembrane region" description="Helical" evidence="2">
    <location>
        <begin position="15"/>
        <end position="33"/>
    </location>
</feature>
<evidence type="ECO:0000256" key="2">
    <source>
        <dbReference type="SAM" id="Phobius"/>
    </source>
</evidence>
<feature type="transmembrane region" description="Helical" evidence="2">
    <location>
        <begin position="53"/>
        <end position="69"/>
    </location>
</feature>
<keyword evidence="4" id="KW-1185">Reference proteome</keyword>